<keyword evidence="4" id="KW-1185">Reference proteome</keyword>
<dbReference type="GeneID" id="63783321"/>
<feature type="compositionally biased region" description="Polar residues" evidence="2">
    <location>
        <begin position="16"/>
        <end position="29"/>
    </location>
</feature>
<dbReference type="RefSeq" id="XP_040726279.1">
    <property type="nucleotide sequence ID" value="XM_040866722.1"/>
</dbReference>
<sequence>MTRLSIQTPPPLVRSSIESDCSTASSSPKTPAGLHYNPEIASPIGPDFSGFSFRQRPPVPKKSAFRKSCPSVTQYQQQSFTWQNDANFFDPCSTFRDTENTVAPVKIRKVSVCERSDAQNAYLQSPVSYSRRVSVASLHSTTQLPGPASMSRSVSWLAQRRGSAMSIDMRRESVAEKRSMQAQLSQEPLPAQGRRLSSTADLLANAGTGYQSHWSASDNEDDNYSDDGCLIDRRLSYTSQMASFRPSMGIDAPSDTQYTTVRRISRASGDYAAASNEQHPFVRARRVSVGQARRMSRQRSASSDYSVGPMPGLEQLAKSRLNLAREQAQSDALEAKEVQFAQVMAEITAAHQQEKATLAAEVTLLRRRLATLEAQSEVLAASLF</sequence>
<organism evidence="3 4">
    <name type="scientific">Protomyces lactucae-debilis</name>
    <dbReference type="NCBI Taxonomy" id="2754530"/>
    <lineage>
        <taxon>Eukaryota</taxon>
        <taxon>Fungi</taxon>
        <taxon>Dikarya</taxon>
        <taxon>Ascomycota</taxon>
        <taxon>Taphrinomycotina</taxon>
        <taxon>Taphrinomycetes</taxon>
        <taxon>Taphrinales</taxon>
        <taxon>Protomycetaceae</taxon>
        <taxon>Protomyces</taxon>
    </lineage>
</organism>
<reference evidence="3 4" key="1">
    <citation type="submission" date="2016-07" db="EMBL/GenBank/DDBJ databases">
        <title>Pervasive Adenine N6-methylation of Active Genes in Fungi.</title>
        <authorList>
            <consortium name="DOE Joint Genome Institute"/>
            <person name="Mondo S.J."/>
            <person name="Dannebaum R.O."/>
            <person name="Kuo R.C."/>
            <person name="Labutti K."/>
            <person name="Haridas S."/>
            <person name="Kuo A."/>
            <person name="Salamov A."/>
            <person name="Ahrendt S.R."/>
            <person name="Lipzen A."/>
            <person name="Sullivan W."/>
            <person name="Andreopoulos W.B."/>
            <person name="Clum A."/>
            <person name="Lindquist E."/>
            <person name="Daum C."/>
            <person name="Ramamoorthy G.K."/>
            <person name="Gryganskyi A."/>
            <person name="Culley D."/>
            <person name="Magnuson J.K."/>
            <person name="James T.Y."/>
            <person name="O'Malley M.A."/>
            <person name="Stajich J.E."/>
            <person name="Spatafora J.W."/>
            <person name="Visel A."/>
            <person name="Grigoriev I.V."/>
        </authorList>
    </citation>
    <scope>NUCLEOTIDE SEQUENCE [LARGE SCALE GENOMIC DNA]</scope>
    <source>
        <strain evidence="3 4">12-1054</strain>
    </source>
</reference>
<evidence type="ECO:0000256" key="2">
    <source>
        <dbReference type="SAM" id="MobiDB-lite"/>
    </source>
</evidence>
<name>A0A1Y2FJX1_PROLT</name>
<dbReference type="EMBL" id="MCFI01000006">
    <property type="protein sequence ID" value="ORY84261.1"/>
    <property type="molecule type" value="Genomic_DNA"/>
</dbReference>
<evidence type="ECO:0000313" key="4">
    <source>
        <dbReference type="Proteomes" id="UP000193685"/>
    </source>
</evidence>
<feature type="region of interest" description="Disordered" evidence="2">
    <location>
        <begin position="172"/>
        <end position="194"/>
    </location>
</feature>
<evidence type="ECO:0000256" key="1">
    <source>
        <dbReference type="SAM" id="Coils"/>
    </source>
</evidence>
<feature type="region of interest" description="Disordered" evidence="2">
    <location>
        <begin position="1"/>
        <end position="39"/>
    </location>
</feature>
<keyword evidence="1" id="KW-0175">Coiled coil</keyword>
<protein>
    <submittedName>
        <fullName evidence="3">Uncharacterized protein</fullName>
    </submittedName>
</protein>
<feature type="region of interest" description="Disordered" evidence="2">
    <location>
        <begin position="286"/>
        <end position="309"/>
    </location>
</feature>
<proteinExistence type="predicted"/>
<comment type="caution">
    <text evidence="3">The sequence shown here is derived from an EMBL/GenBank/DDBJ whole genome shotgun (WGS) entry which is preliminary data.</text>
</comment>
<feature type="coiled-coil region" evidence="1">
    <location>
        <begin position="316"/>
        <end position="375"/>
    </location>
</feature>
<dbReference type="Proteomes" id="UP000193685">
    <property type="component" value="Unassembled WGS sequence"/>
</dbReference>
<accession>A0A1Y2FJX1</accession>
<dbReference type="AlphaFoldDB" id="A0A1Y2FJX1"/>
<evidence type="ECO:0000313" key="3">
    <source>
        <dbReference type="EMBL" id="ORY84261.1"/>
    </source>
</evidence>
<gene>
    <name evidence="3" type="ORF">BCR37DRAFT_262036</name>
</gene>